<dbReference type="PANTHER" id="PTHR42711">
    <property type="entry name" value="ABC TRANSPORTER ATP-BINDING PROTEIN"/>
    <property type="match status" value="1"/>
</dbReference>
<keyword evidence="1" id="KW-0813">Transport</keyword>
<dbReference type="PROSITE" id="PS50893">
    <property type="entry name" value="ABC_TRANSPORTER_2"/>
    <property type="match status" value="1"/>
</dbReference>
<dbReference type="SUPFAM" id="SSF52540">
    <property type="entry name" value="P-loop containing nucleoside triphosphate hydrolases"/>
    <property type="match status" value="1"/>
</dbReference>
<evidence type="ECO:0000256" key="2">
    <source>
        <dbReference type="ARBA" id="ARBA00022741"/>
    </source>
</evidence>
<dbReference type="AlphaFoldDB" id="A0A540VKL6"/>
<dbReference type="OrthoDB" id="9804819at2"/>
<evidence type="ECO:0000256" key="3">
    <source>
        <dbReference type="ARBA" id="ARBA00022840"/>
    </source>
</evidence>
<name>A0A540VKL6_9CHLR</name>
<dbReference type="InterPro" id="IPR050763">
    <property type="entry name" value="ABC_transporter_ATP-binding"/>
</dbReference>
<comment type="caution">
    <text evidence="5">The sequence shown here is derived from an EMBL/GenBank/DDBJ whole genome shotgun (WGS) entry which is preliminary data.</text>
</comment>
<dbReference type="EMBL" id="VIGC01000004">
    <property type="protein sequence ID" value="TQE97266.1"/>
    <property type="molecule type" value="Genomic_DNA"/>
</dbReference>
<dbReference type="InterPro" id="IPR003439">
    <property type="entry name" value="ABC_transporter-like_ATP-bd"/>
</dbReference>
<proteinExistence type="predicted"/>
<dbReference type="InterPro" id="IPR003593">
    <property type="entry name" value="AAA+_ATPase"/>
</dbReference>
<accession>A0A540VKL6</accession>
<gene>
    <name evidence="5" type="ORF">FKZ61_04445</name>
</gene>
<feature type="domain" description="ABC transporter" evidence="4">
    <location>
        <begin position="5"/>
        <end position="258"/>
    </location>
</feature>
<dbReference type="GO" id="GO:0016887">
    <property type="term" value="F:ATP hydrolysis activity"/>
    <property type="evidence" value="ECO:0007669"/>
    <property type="project" value="InterPro"/>
</dbReference>
<dbReference type="CDD" id="cd03267">
    <property type="entry name" value="ABC_NatA_like"/>
    <property type="match status" value="1"/>
</dbReference>
<keyword evidence="6" id="KW-1185">Reference proteome</keyword>
<dbReference type="RefSeq" id="WP_141608862.1">
    <property type="nucleotide sequence ID" value="NZ_VIGC02000004.1"/>
</dbReference>
<evidence type="ECO:0000313" key="5">
    <source>
        <dbReference type="EMBL" id="TQE97266.1"/>
    </source>
</evidence>
<keyword evidence="3 5" id="KW-0067">ATP-binding</keyword>
<sequence length="330" mass="37961">MTPIIHVENLTKHFRIRRHRPGRWGTLRRLVSRDFEPVRAVDGISFTVQPGEMVGYLGPNGAGKSTTIKMLTGLLVPSGGTVTVGGFVPWRQREQYVRRIGAVFGQRTTLWWDLPVIESLELLQHIYRIPPDRFRQNLAEFRQMLELDAFIHAPVRSLSLGQRMRADLCAAMLHDPQLLFLDEPTIGLDVVAKDRIRRFIGQINRERGTTVVLTTHDLQDVEKLCRRVMIIDHGRLLFDGSLPDLLERFGAHREMVVDLAEEYDDVSVPGAEVVERQGLRVTYRFSRQALSASELIGRLSARYRVQDLSVREPEIESTIRRIYENRHPRT</sequence>
<dbReference type="InterPro" id="IPR017871">
    <property type="entry name" value="ABC_transporter-like_CS"/>
</dbReference>
<evidence type="ECO:0000313" key="6">
    <source>
        <dbReference type="Proteomes" id="UP000317371"/>
    </source>
</evidence>
<organism evidence="5 6">
    <name type="scientific">Litorilinea aerophila</name>
    <dbReference type="NCBI Taxonomy" id="1204385"/>
    <lineage>
        <taxon>Bacteria</taxon>
        <taxon>Bacillati</taxon>
        <taxon>Chloroflexota</taxon>
        <taxon>Caldilineae</taxon>
        <taxon>Caldilineales</taxon>
        <taxon>Caldilineaceae</taxon>
        <taxon>Litorilinea</taxon>
    </lineage>
</organism>
<dbReference type="Proteomes" id="UP000317371">
    <property type="component" value="Unassembled WGS sequence"/>
</dbReference>
<dbReference type="Pfam" id="PF00005">
    <property type="entry name" value="ABC_tran"/>
    <property type="match status" value="1"/>
</dbReference>
<dbReference type="Gene3D" id="3.40.50.300">
    <property type="entry name" value="P-loop containing nucleotide triphosphate hydrolases"/>
    <property type="match status" value="1"/>
</dbReference>
<dbReference type="PANTHER" id="PTHR42711:SF1">
    <property type="entry name" value="ABC-TRANSPORT PROTEIN, ATP-BINDING COMPONENT"/>
    <property type="match status" value="1"/>
</dbReference>
<dbReference type="PROSITE" id="PS00211">
    <property type="entry name" value="ABC_TRANSPORTER_1"/>
    <property type="match status" value="1"/>
</dbReference>
<evidence type="ECO:0000256" key="1">
    <source>
        <dbReference type="ARBA" id="ARBA00022448"/>
    </source>
</evidence>
<evidence type="ECO:0000259" key="4">
    <source>
        <dbReference type="PROSITE" id="PS50893"/>
    </source>
</evidence>
<dbReference type="GO" id="GO:0005524">
    <property type="term" value="F:ATP binding"/>
    <property type="evidence" value="ECO:0007669"/>
    <property type="project" value="UniProtKB-KW"/>
</dbReference>
<protein>
    <submittedName>
        <fullName evidence="5">ATP-binding cassette domain-containing protein</fullName>
    </submittedName>
</protein>
<dbReference type="InParanoid" id="A0A540VKL6"/>
<reference evidence="5 6" key="1">
    <citation type="submission" date="2019-06" db="EMBL/GenBank/DDBJ databases">
        <title>Genome sequence of Litorilinea aerophila BAA-2444.</title>
        <authorList>
            <person name="Maclea K.S."/>
            <person name="Maurais E.G."/>
            <person name="Iannazzi L.C."/>
        </authorList>
    </citation>
    <scope>NUCLEOTIDE SEQUENCE [LARGE SCALE GENOMIC DNA]</scope>
    <source>
        <strain evidence="5 6">ATCC BAA-2444</strain>
    </source>
</reference>
<dbReference type="SMART" id="SM00382">
    <property type="entry name" value="AAA"/>
    <property type="match status" value="1"/>
</dbReference>
<dbReference type="InterPro" id="IPR027417">
    <property type="entry name" value="P-loop_NTPase"/>
</dbReference>
<keyword evidence="2" id="KW-0547">Nucleotide-binding</keyword>